<proteinExistence type="predicted"/>
<dbReference type="AlphaFoldDB" id="A0A6G2DXH6"/>
<reference evidence="1 2" key="1">
    <citation type="submission" date="2019-11" db="EMBL/GenBank/DDBJ databases">
        <title>Growth characteristics of pneumococcus vary with the chemical composition of the capsule and with environmental conditions.</title>
        <authorList>
            <person name="Tothpal A."/>
            <person name="Desobry K."/>
            <person name="Joshi S."/>
            <person name="Wyllie A.L."/>
            <person name="Weinberger D.M."/>
        </authorList>
    </citation>
    <scope>NUCLEOTIDE SEQUENCE [LARGE SCALE GENOMIC DNA]</scope>
    <source>
        <strain evidence="2">pnumococcus23A</strain>
    </source>
</reference>
<evidence type="ECO:0000313" key="1">
    <source>
        <dbReference type="EMBL" id="MTW25960.1"/>
    </source>
</evidence>
<name>A0A6G2DXH6_STREE</name>
<dbReference type="EMBL" id="WNHS01000974">
    <property type="protein sequence ID" value="MTW25960.1"/>
    <property type="molecule type" value="Genomic_DNA"/>
</dbReference>
<dbReference type="Proteomes" id="UP000490982">
    <property type="component" value="Unassembled WGS sequence"/>
</dbReference>
<comment type="caution">
    <text evidence="1">The sequence shown here is derived from an EMBL/GenBank/DDBJ whole genome shotgun (WGS) entry which is preliminary data.</text>
</comment>
<feature type="non-terminal residue" evidence="1">
    <location>
        <position position="72"/>
    </location>
</feature>
<protein>
    <submittedName>
        <fullName evidence="1">Uncharacterized protein</fullName>
    </submittedName>
</protein>
<sequence length="72" mass="8230">MTIYEKLQKNAMVVKANPLELLPKALKPINNKPKSQSKTVITKNNTKYSKEKEMIKNFAQDLLKIAKDQQNG</sequence>
<accession>A0A6G2DXH6</accession>
<dbReference type="RefSeq" id="WP_155459835.1">
    <property type="nucleotide sequence ID" value="NZ_WNHS01000974.1"/>
</dbReference>
<evidence type="ECO:0000313" key="2">
    <source>
        <dbReference type="Proteomes" id="UP000490982"/>
    </source>
</evidence>
<organism evidence="1 2">
    <name type="scientific">Streptococcus pneumoniae</name>
    <dbReference type="NCBI Taxonomy" id="1313"/>
    <lineage>
        <taxon>Bacteria</taxon>
        <taxon>Bacillati</taxon>
        <taxon>Bacillota</taxon>
        <taxon>Bacilli</taxon>
        <taxon>Lactobacillales</taxon>
        <taxon>Streptococcaceae</taxon>
        <taxon>Streptococcus</taxon>
    </lineage>
</organism>
<gene>
    <name evidence="1" type="ORF">GM537_14390</name>
</gene>